<dbReference type="OrthoDB" id="6017654at2759"/>
<dbReference type="Proteomes" id="UP000275408">
    <property type="component" value="Unassembled WGS sequence"/>
</dbReference>
<dbReference type="AlphaFoldDB" id="A0A3M6TW30"/>
<dbReference type="PANTHER" id="PTHR13250:SF1">
    <property type="entry name" value="PROGRAMMED CELL DEATH PROTEIN 10"/>
    <property type="match status" value="1"/>
</dbReference>
<proteinExistence type="inferred from homology"/>
<dbReference type="InterPro" id="IPR053750">
    <property type="entry name" value="PDCD10_Homolog"/>
</dbReference>
<dbReference type="InterPro" id="IPR009652">
    <property type="entry name" value="PDCD10"/>
</dbReference>
<dbReference type="GO" id="GO:0090443">
    <property type="term" value="C:FAR/SIN/STRIPAK complex"/>
    <property type="evidence" value="ECO:0007669"/>
    <property type="project" value="TreeGrafter"/>
</dbReference>
<dbReference type="PANTHER" id="PTHR13250">
    <property type="entry name" value="TF-1 CELL APOPTOSIS RELATED PROTEIN-15"/>
    <property type="match status" value="1"/>
</dbReference>
<dbReference type="GO" id="GO:0019901">
    <property type="term" value="F:protein kinase binding"/>
    <property type="evidence" value="ECO:0007669"/>
    <property type="project" value="TreeGrafter"/>
</dbReference>
<dbReference type="EMBL" id="RCHS01002816">
    <property type="protein sequence ID" value="RMX45551.1"/>
    <property type="molecule type" value="Genomic_DNA"/>
</dbReference>
<keyword evidence="4" id="KW-1003">Cell membrane</keyword>
<dbReference type="Gene3D" id="1.20.120.1950">
    <property type="match status" value="1"/>
</dbReference>
<comment type="caution">
    <text evidence="8">The sequence shown here is derived from an EMBL/GenBank/DDBJ whole genome shotgun (WGS) entry which is preliminary data.</text>
</comment>
<feature type="domain" description="Programmed cell death protein 10 dimerisation" evidence="7">
    <location>
        <begin position="9"/>
        <end position="68"/>
    </location>
</feature>
<dbReference type="GO" id="GO:0005886">
    <property type="term" value="C:plasma membrane"/>
    <property type="evidence" value="ECO:0007669"/>
    <property type="project" value="UniProtKB-SubCell"/>
</dbReference>
<dbReference type="GO" id="GO:0005737">
    <property type="term" value="C:cytoplasm"/>
    <property type="evidence" value="ECO:0007669"/>
    <property type="project" value="UniProtKB-SubCell"/>
</dbReference>
<accession>A0A3M6TW30</accession>
<protein>
    <recommendedName>
        <fullName evidence="7">Programmed cell death protein 10 dimerisation domain-containing protein</fullName>
    </recommendedName>
</protein>
<evidence type="ECO:0000259" key="7">
    <source>
        <dbReference type="Pfam" id="PF20929"/>
    </source>
</evidence>
<evidence type="ECO:0000256" key="6">
    <source>
        <dbReference type="ARBA" id="ARBA00023136"/>
    </source>
</evidence>
<name>A0A3M6TW30_POCDA</name>
<sequence>MALDGEESTPVPNLALEAIVKPTLRELEPFYDDEAVEKLRTAFAKVENDIPGITQQLVGEILKSASLSVNMNEVLLLCAAQNSEDYTFKVQGEEFNALLKKAKDLKTILAKIPAEIGNRQKFLQTIKDIATAIRDLLDAVNEVFKKCQNVGKVAQYKEGLERNKKEFVKYSKNFSDTLKQYFKDQRSEAVYVSANRLINQTNHILQQNLIKFTLEFQECNTDVTAINASEIGVYDAHHKGMANLPPITV</sequence>
<keyword evidence="9" id="KW-1185">Reference proteome</keyword>
<dbReference type="Pfam" id="PF20929">
    <property type="entry name" value="PDCD10_N"/>
    <property type="match status" value="1"/>
</dbReference>
<evidence type="ECO:0000256" key="4">
    <source>
        <dbReference type="ARBA" id="ARBA00022475"/>
    </source>
</evidence>
<evidence type="ECO:0000256" key="3">
    <source>
        <dbReference type="ARBA" id="ARBA00009181"/>
    </source>
</evidence>
<evidence type="ECO:0000256" key="5">
    <source>
        <dbReference type="ARBA" id="ARBA00022490"/>
    </source>
</evidence>
<comment type="subcellular location">
    <subcellularLocation>
        <location evidence="1">Cell membrane</location>
        <topology evidence="1">Peripheral membrane protein</topology>
    </subcellularLocation>
    <subcellularLocation>
        <location evidence="2">Cytoplasm</location>
    </subcellularLocation>
</comment>
<keyword evidence="5" id="KW-0963">Cytoplasm</keyword>
<evidence type="ECO:0000256" key="2">
    <source>
        <dbReference type="ARBA" id="ARBA00004496"/>
    </source>
</evidence>
<comment type="similarity">
    <text evidence="3">Belongs to the PDCD10 family.</text>
</comment>
<keyword evidence="6" id="KW-0472">Membrane</keyword>
<reference evidence="8 9" key="1">
    <citation type="journal article" date="2018" name="Sci. Rep.">
        <title>Comparative analysis of the Pocillopora damicornis genome highlights role of immune system in coral evolution.</title>
        <authorList>
            <person name="Cunning R."/>
            <person name="Bay R.A."/>
            <person name="Gillette P."/>
            <person name="Baker A.C."/>
            <person name="Traylor-Knowles N."/>
        </authorList>
    </citation>
    <scope>NUCLEOTIDE SEQUENCE [LARGE SCALE GENOMIC DNA]</scope>
    <source>
        <strain evidence="8">RSMAS</strain>
        <tissue evidence="8">Whole animal</tissue>
    </source>
</reference>
<evidence type="ECO:0000313" key="9">
    <source>
        <dbReference type="Proteomes" id="UP000275408"/>
    </source>
</evidence>
<dbReference type="GO" id="GO:1903358">
    <property type="term" value="P:regulation of Golgi organization"/>
    <property type="evidence" value="ECO:0007669"/>
    <property type="project" value="TreeGrafter"/>
</dbReference>
<dbReference type="Pfam" id="PF06840">
    <property type="entry name" value="PDC10_C"/>
    <property type="match status" value="1"/>
</dbReference>
<dbReference type="STRING" id="46731.A0A3M6TW30"/>
<evidence type="ECO:0000313" key="8">
    <source>
        <dbReference type="EMBL" id="RMX45551.1"/>
    </source>
</evidence>
<organism evidence="8 9">
    <name type="scientific">Pocillopora damicornis</name>
    <name type="common">Cauliflower coral</name>
    <name type="synonym">Millepora damicornis</name>
    <dbReference type="NCBI Taxonomy" id="46731"/>
    <lineage>
        <taxon>Eukaryota</taxon>
        <taxon>Metazoa</taxon>
        <taxon>Cnidaria</taxon>
        <taxon>Anthozoa</taxon>
        <taxon>Hexacorallia</taxon>
        <taxon>Scleractinia</taxon>
        <taxon>Astrocoeniina</taxon>
        <taxon>Pocilloporidae</taxon>
        <taxon>Pocillopora</taxon>
    </lineage>
</organism>
<dbReference type="InterPro" id="IPR048288">
    <property type="entry name" value="PDCD10_N"/>
</dbReference>
<evidence type="ECO:0000256" key="1">
    <source>
        <dbReference type="ARBA" id="ARBA00004202"/>
    </source>
</evidence>
<gene>
    <name evidence="8" type="ORF">pdam_00012947</name>
</gene>